<dbReference type="AlphaFoldDB" id="A0A1R4K5D9"/>
<evidence type="ECO:0000256" key="2">
    <source>
        <dbReference type="ARBA" id="ARBA00023125"/>
    </source>
</evidence>
<gene>
    <name evidence="5" type="ORF">FM119_11375</name>
</gene>
<dbReference type="GO" id="GO:0006355">
    <property type="term" value="P:regulation of DNA-templated transcription"/>
    <property type="evidence" value="ECO:0007669"/>
    <property type="project" value="InterPro"/>
</dbReference>
<organism evidence="5 6">
    <name type="scientific">Mycetocola reblochoni REB411</name>
    <dbReference type="NCBI Taxonomy" id="1255698"/>
    <lineage>
        <taxon>Bacteria</taxon>
        <taxon>Bacillati</taxon>
        <taxon>Actinomycetota</taxon>
        <taxon>Actinomycetes</taxon>
        <taxon>Micrococcales</taxon>
        <taxon>Microbacteriaceae</taxon>
        <taxon>Mycetocola</taxon>
    </lineage>
</organism>
<dbReference type="PANTHER" id="PTHR44688:SF16">
    <property type="entry name" value="DNA-BINDING TRANSCRIPTIONAL ACTIVATOR DEVR_DOSR"/>
    <property type="match status" value="1"/>
</dbReference>
<feature type="domain" description="HTH luxR-type" evidence="4">
    <location>
        <begin position="449"/>
        <end position="514"/>
    </location>
</feature>
<dbReference type="InterPro" id="IPR016032">
    <property type="entry name" value="Sig_transdc_resp-reg_C-effctor"/>
</dbReference>
<evidence type="ECO:0000256" key="1">
    <source>
        <dbReference type="ARBA" id="ARBA00023015"/>
    </source>
</evidence>
<dbReference type="PANTHER" id="PTHR44688">
    <property type="entry name" value="DNA-BINDING TRANSCRIPTIONAL ACTIVATOR DEVR_DOSR"/>
    <property type="match status" value="1"/>
</dbReference>
<dbReference type="Pfam" id="PF00196">
    <property type="entry name" value="GerE"/>
    <property type="match status" value="1"/>
</dbReference>
<accession>A0A1R4K5D9</accession>
<keyword evidence="3" id="KW-0804">Transcription</keyword>
<keyword evidence="1" id="KW-0805">Transcription regulation</keyword>
<evidence type="ECO:0000259" key="4">
    <source>
        <dbReference type="PROSITE" id="PS50043"/>
    </source>
</evidence>
<dbReference type="Gene3D" id="1.10.10.10">
    <property type="entry name" value="Winged helix-like DNA-binding domain superfamily/Winged helix DNA-binding domain"/>
    <property type="match status" value="1"/>
</dbReference>
<proteinExistence type="predicted"/>
<dbReference type="SUPFAM" id="SSF46894">
    <property type="entry name" value="C-terminal effector domain of the bipartite response regulators"/>
    <property type="match status" value="1"/>
</dbReference>
<evidence type="ECO:0000256" key="3">
    <source>
        <dbReference type="ARBA" id="ARBA00023163"/>
    </source>
</evidence>
<dbReference type="SMART" id="SM00421">
    <property type="entry name" value="HTH_LUXR"/>
    <property type="match status" value="1"/>
</dbReference>
<keyword evidence="2" id="KW-0238">DNA-binding</keyword>
<dbReference type="EMBL" id="FUKR01000064">
    <property type="protein sequence ID" value="SJN39233.1"/>
    <property type="molecule type" value="Genomic_DNA"/>
</dbReference>
<sequence>MPPIPPTGTAPDLGGDLTSLRSALHDDDHHAVAALLRTGFWPLLAADGETTVRALNALPPELISADPELTAVAALCVLLTPQEAIAPSGVGTGERSAPPGRAHRVADVFDKMLRHRLHGDFADADAAAHLIRSILAQGRRPGDEVSPSLQSLALLHCGVTAILMSHSSTAVADFEAARQIAIAIGNTILTREATAKLALVHALRGNEGVTRASLAACAAMPEPTPIMRAVMHDAENMARDLMAVERDPVVGLPDTGFAMAMDTLNELWPIRFIIETRRALARLSPGTVAEWARLLRTSRATAMSPLAIDALDAGCIDAAVCSGEYGAARRIAEQSTHQGRLTAIARLRLAVVSGGARRAEQEVAHIRHDPDLPLTTREELSLLRAWIAVELGHVPDRADALAAVLVHGRRPRMFTLVPSRVLSALAPSVSVPLRDAYVAACDGVVSVVPDTAVVRLSPRELAVAHSIVTDRTVPESALRLSVSVNTVKTQLKSVYRKLGVTTRAEARDLIRRLGIVDDPGQH</sequence>
<dbReference type="GO" id="GO:0003677">
    <property type="term" value="F:DNA binding"/>
    <property type="evidence" value="ECO:0007669"/>
    <property type="project" value="UniProtKB-KW"/>
</dbReference>
<dbReference type="PROSITE" id="PS50043">
    <property type="entry name" value="HTH_LUXR_2"/>
    <property type="match status" value="1"/>
</dbReference>
<dbReference type="InterPro" id="IPR000792">
    <property type="entry name" value="Tscrpt_reg_LuxR_C"/>
</dbReference>
<dbReference type="RefSeq" id="WP_087138230.1">
    <property type="nucleotide sequence ID" value="NZ_FUKR01000064.1"/>
</dbReference>
<dbReference type="CDD" id="cd06170">
    <property type="entry name" value="LuxR_C_like"/>
    <property type="match status" value="1"/>
</dbReference>
<dbReference type="OrthoDB" id="3178268at2"/>
<dbReference type="InterPro" id="IPR036388">
    <property type="entry name" value="WH-like_DNA-bd_sf"/>
</dbReference>
<reference evidence="6" key="1">
    <citation type="submission" date="2017-02" db="EMBL/GenBank/DDBJ databases">
        <authorList>
            <person name="Dridi B."/>
        </authorList>
    </citation>
    <scope>NUCLEOTIDE SEQUENCE [LARGE SCALE GENOMIC DNA]</scope>
    <source>
        <strain evidence="6">EB411</strain>
    </source>
</reference>
<evidence type="ECO:0000313" key="5">
    <source>
        <dbReference type="EMBL" id="SJN39233.1"/>
    </source>
</evidence>
<evidence type="ECO:0000313" key="6">
    <source>
        <dbReference type="Proteomes" id="UP000196778"/>
    </source>
</evidence>
<keyword evidence="6" id="KW-1185">Reference proteome</keyword>
<protein>
    <submittedName>
        <fullName evidence="5">Regulatory protein, LuxR</fullName>
    </submittedName>
</protein>
<dbReference type="Proteomes" id="UP000196778">
    <property type="component" value="Unassembled WGS sequence"/>
</dbReference>
<name>A0A1R4K5D9_9MICO</name>